<evidence type="ECO:0000313" key="2">
    <source>
        <dbReference type="Proteomes" id="UP000275356"/>
    </source>
</evidence>
<dbReference type="Proteomes" id="UP000275356">
    <property type="component" value="Unassembled WGS sequence"/>
</dbReference>
<organism evidence="1 2">
    <name type="scientific">Salana multivorans</name>
    <dbReference type="NCBI Taxonomy" id="120377"/>
    <lineage>
        <taxon>Bacteria</taxon>
        <taxon>Bacillati</taxon>
        <taxon>Actinomycetota</taxon>
        <taxon>Actinomycetes</taxon>
        <taxon>Micrococcales</taxon>
        <taxon>Beutenbergiaceae</taxon>
        <taxon>Salana</taxon>
    </lineage>
</organism>
<gene>
    <name evidence="1" type="ORF">EDD28_0078</name>
</gene>
<protein>
    <submittedName>
        <fullName evidence="1">Uncharacterized protein</fullName>
    </submittedName>
</protein>
<keyword evidence="2" id="KW-1185">Reference proteome</keyword>
<proteinExistence type="predicted"/>
<sequence>MSQNPFLDLMAAHPQSSSDYWGWAYVTSTNPLHVRLEGETAPLLARAQNLAGPLAVGQKVWVQITSARIIVHGGQGAMVPWELVDGEAGRRVAIGTLGAGSEGEPSLALRRRYAGQDREAHMYVSAATADKLGEVGIQLRADGVITSRLYIDGRGQVTMQTYAGSSAPAAARPLPFAMAAGMVAIAGGSGTTTSTAVTFPAGRFTEVPVITMTPHTGAPEAISGWGHSGQTSGGFTAYMRRSNAVTTNFHWLAVQMTPTASTG</sequence>
<name>A0A3N2D6Z3_9MICO</name>
<dbReference type="EMBL" id="RKHQ01000001">
    <property type="protein sequence ID" value="ROR95522.1"/>
    <property type="molecule type" value="Genomic_DNA"/>
</dbReference>
<reference evidence="1 2" key="1">
    <citation type="submission" date="2018-11" db="EMBL/GenBank/DDBJ databases">
        <title>Sequencing the genomes of 1000 actinobacteria strains.</title>
        <authorList>
            <person name="Klenk H.-P."/>
        </authorList>
    </citation>
    <scope>NUCLEOTIDE SEQUENCE [LARGE SCALE GENOMIC DNA]</scope>
    <source>
        <strain evidence="1 2">DSM 13521</strain>
    </source>
</reference>
<dbReference type="RefSeq" id="WP_123737834.1">
    <property type="nucleotide sequence ID" value="NZ_RKHQ01000001.1"/>
</dbReference>
<evidence type="ECO:0000313" key="1">
    <source>
        <dbReference type="EMBL" id="ROR95522.1"/>
    </source>
</evidence>
<dbReference type="AlphaFoldDB" id="A0A3N2D6Z3"/>
<accession>A0A3N2D6Z3</accession>
<comment type="caution">
    <text evidence="1">The sequence shown here is derived from an EMBL/GenBank/DDBJ whole genome shotgun (WGS) entry which is preliminary data.</text>
</comment>